<evidence type="ECO:0000259" key="8">
    <source>
        <dbReference type="Pfam" id="PF09335"/>
    </source>
</evidence>
<reference evidence="9 10" key="1">
    <citation type="submission" date="2016-10" db="EMBL/GenBank/DDBJ databases">
        <title>The Draft Genome Sequence of Actinokineospora bangkokensis 44EHWT reveals the biosynthetic pathway of antifungal compounds Thailandins with unusual extender unit butylmalonyl-CoA.</title>
        <authorList>
            <person name="Greule A."/>
            <person name="Intra B."/>
            <person name="Flemming S."/>
            <person name="Rommel M.G."/>
            <person name="Panbangred W."/>
            <person name="Bechthold A."/>
        </authorList>
    </citation>
    <scope>NUCLEOTIDE SEQUENCE [LARGE SCALE GENOMIC DNA]</scope>
    <source>
        <strain evidence="9 10">44EHW</strain>
    </source>
</reference>
<evidence type="ECO:0000256" key="2">
    <source>
        <dbReference type="ARBA" id="ARBA00008640"/>
    </source>
</evidence>
<dbReference type="Proteomes" id="UP000186040">
    <property type="component" value="Unassembled WGS sequence"/>
</dbReference>
<comment type="subcellular location">
    <subcellularLocation>
        <location evidence="1 7">Cell membrane</location>
        <topology evidence="1 7">Multi-pass membrane protein</topology>
    </subcellularLocation>
</comment>
<evidence type="ECO:0000256" key="1">
    <source>
        <dbReference type="ARBA" id="ARBA00004651"/>
    </source>
</evidence>
<keyword evidence="10" id="KW-1185">Reference proteome</keyword>
<evidence type="ECO:0000256" key="5">
    <source>
        <dbReference type="ARBA" id="ARBA00022989"/>
    </source>
</evidence>
<dbReference type="RefSeq" id="WP_075977541.1">
    <property type="nucleotide sequence ID" value="NZ_MKQR01000026.1"/>
</dbReference>
<feature type="transmembrane region" description="Helical" evidence="7">
    <location>
        <begin position="35"/>
        <end position="54"/>
    </location>
</feature>
<proteinExistence type="inferred from homology"/>
<comment type="caution">
    <text evidence="9">The sequence shown here is derived from an EMBL/GenBank/DDBJ whole genome shotgun (WGS) entry which is preliminary data.</text>
</comment>
<dbReference type="PANTHER" id="PTHR12677">
    <property type="entry name" value="GOLGI APPARATUS MEMBRANE PROTEIN TVP38-RELATED"/>
    <property type="match status" value="1"/>
</dbReference>
<organism evidence="9 10">
    <name type="scientific">Actinokineospora bangkokensis</name>
    <dbReference type="NCBI Taxonomy" id="1193682"/>
    <lineage>
        <taxon>Bacteria</taxon>
        <taxon>Bacillati</taxon>
        <taxon>Actinomycetota</taxon>
        <taxon>Actinomycetes</taxon>
        <taxon>Pseudonocardiales</taxon>
        <taxon>Pseudonocardiaceae</taxon>
        <taxon>Actinokineospora</taxon>
    </lineage>
</organism>
<evidence type="ECO:0000256" key="7">
    <source>
        <dbReference type="RuleBase" id="RU366058"/>
    </source>
</evidence>
<feature type="domain" description="VTT" evidence="8">
    <location>
        <begin position="59"/>
        <end position="176"/>
    </location>
</feature>
<sequence>MSGRRVLVVVLLVLAALVAVGSLVPLPTPVEVRDWASSFGWATPALFLVLYAVLTVPPVPRTVFNLSVGLVLGNALGIAVAMVATTLAAWIAFALSRGLLRRWIEPHLERAVLRTVNARLSGSGFAGVLSLRLIPIVPFAAMNYCCGVSSMRLLPYLAGTFLGSVPGTVAAVLLGDALTGRTSPLLLGVYAVLAVLGAGLMWWTLKRTRPEVLEPVSAP</sequence>
<dbReference type="InterPro" id="IPR032816">
    <property type="entry name" value="VTT_dom"/>
</dbReference>
<dbReference type="AlphaFoldDB" id="A0A1Q9LFS7"/>
<keyword evidence="5 7" id="KW-1133">Transmembrane helix</keyword>
<dbReference type="OrthoDB" id="5242213at2"/>
<dbReference type="STRING" id="1193682.BJP25_30390"/>
<accession>A0A1Q9LFS7</accession>
<dbReference type="Pfam" id="PF09335">
    <property type="entry name" value="VTT_dom"/>
    <property type="match status" value="1"/>
</dbReference>
<feature type="transmembrane region" description="Helical" evidence="7">
    <location>
        <begin position="153"/>
        <end position="173"/>
    </location>
</feature>
<feature type="transmembrane region" description="Helical" evidence="7">
    <location>
        <begin position="185"/>
        <end position="205"/>
    </location>
</feature>
<evidence type="ECO:0000256" key="6">
    <source>
        <dbReference type="ARBA" id="ARBA00023136"/>
    </source>
</evidence>
<evidence type="ECO:0000313" key="10">
    <source>
        <dbReference type="Proteomes" id="UP000186040"/>
    </source>
</evidence>
<dbReference type="GO" id="GO:0005886">
    <property type="term" value="C:plasma membrane"/>
    <property type="evidence" value="ECO:0007669"/>
    <property type="project" value="UniProtKB-SubCell"/>
</dbReference>
<gene>
    <name evidence="9" type="ORF">BJP25_30390</name>
</gene>
<dbReference type="PANTHER" id="PTHR12677:SF59">
    <property type="entry name" value="GOLGI APPARATUS MEMBRANE PROTEIN TVP38-RELATED"/>
    <property type="match status" value="1"/>
</dbReference>
<keyword evidence="4 7" id="KW-0812">Transmembrane</keyword>
<comment type="similarity">
    <text evidence="2 7">Belongs to the TVP38/TMEM64 family.</text>
</comment>
<feature type="transmembrane region" description="Helical" evidence="7">
    <location>
        <begin position="120"/>
        <end position="141"/>
    </location>
</feature>
<dbReference type="EMBL" id="MKQR01000026">
    <property type="protein sequence ID" value="OLR90870.1"/>
    <property type="molecule type" value="Genomic_DNA"/>
</dbReference>
<evidence type="ECO:0000256" key="4">
    <source>
        <dbReference type="ARBA" id="ARBA00022692"/>
    </source>
</evidence>
<name>A0A1Q9LFS7_9PSEU</name>
<dbReference type="InterPro" id="IPR015414">
    <property type="entry name" value="TMEM64"/>
</dbReference>
<feature type="transmembrane region" description="Helical" evidence="7">
    <location>
        <begin position="66"/>
        <end position="93"/>
    </location>
</feature>
<evidence type="ECO:0000313" key="9">
    <source>
        <dbReference type="EMBL" id="OLR90870.1"/>
    </source>
</evidence>
<keyword evidence="3 7" id="KW-1003">Cell membrane</keyword>
<evidence type="ECO:0000256" key="3">
    <source>
        <dbReference type="ARBA" id="ARBA00022475"/>
    </source>
</evidence>
<protein>
    <recommendedName>
        <fullName evidence="7">TVP38/TMEM64 family membrane protein</fullName>
    </recommendedName>
</protein>
<keyword evidence="6 7" id="KW-0472">Membrane</keyword>